<keyword evidence="4" id="KW-0648">Protein biosynthesis</keyword>
<dbReference type="RefSeq" id="WP_233473215.1">
    <property type="nucleotide sequence ID" value="NZ_BONS01000044.1"/>
</dbReference>
<dbReference type="AlphaFoldDB" id="A0A8J7GNU0"/>
<evidence type="ECO:0000313" key="8">
    <source>
        <dbReference type="Proteomes" id="UP000622552"/>
    </source>
</evidence>
<keyword evidence="3" id="KW-0067">ATP-binding</keyword>
<comment type="caution">
    <text evidence="7">The sequence shown here is derived from an EMBL/GenBank/DDBJ whole genome shotgun (WGS) entry which is preliminary data.</text>
</comment>
<evidence type="ECO:0000313" key="7">
    <source>
        <dbReference type="EMBL" id="MBG6134026.1"/>
    </source>
</evidence>
<dbReference type="PROSITE" id="PS50862">
    <property type="entry name" value="AA_TRNA_LIGASE_II"/>
    <property type="match status" value="1"/>
</dbReference>
<reference evidence="7" key="1">
    <citation type="submission" date="2020-11" db="EMBL/GenBank/DDBJ databases">
        <title>Sequencing the genomes of 1000 actinobacteria strains.</title>
        <authorList>
            <person name="Klenk H.-P."/>
        </authorList>
    </citation>
    <scope>NUCLEOTIDE SEQUENCE</scope>
    <source>
        <strain evidence="7">DSM 45356</strain>
    </source>
</reference>
<accession>A0A8J7GNU0</accession>
<sequence length="326" mass="36828">MAQRSPWYRLIADLHDTVQRATMDYARSRGLKNLWLPLTTRTITCPTALGSDSEAVKVTVTGVETYLPDSMQFLLEYGCRLAPGGCYTIMPSFRGENPDEAHLNQFTHSEAEIPGGLNDLTRYVDGYVKALAGAILAEHGDRISAARGDVSHLERMAGRDRDFEQITFEEAVRVVGDVEGCVRDAGDWRTLTRKGERLVMERVDEFVWVRDFDALAVPFYQAFGDSDAKTARCADLYFGMGEVVGSGERHSDPGQLRKSMALHNVQEDEYDWYVRMREESRMLTSGFGMGVERFLMWVLHHDDIRDMPLVSRVNEPPGWPPAIVRP</sequence>
<dbReference type="Proteomes" id="UP000622552">
    <property type="component" value="Unassembled WGS sequence"/>
</dbReference>
<protein>
    <submittedName>
        <fullName evidence="7">Asparaginyl-tRNA synthetase</fullName>
        <ecNumber evidence="7">6.1.1.22</ecNumber>
    </submittedName>
</protein>
<dbReference type="Gene3D" id="3.30.930.10">
    <property type="entry name" value="Bira Bifunctional Protein, Domain 2"/>
    <property type="match status" value="1"/>
</dbReference>
<evidence type="ECO:0000256" key="3">
    <source>
        <dbReference type="ARBA" id="ARBA00022840"/>
    </source>
</evidence>
<feature type="domain" description="Aminoacyl-transfer RNA synthetases class-II family profile" evidence="6">
    <location>
        <begin position="14"/>
        <end position="308"/>
    </location>
</feature>
<organism evidence="7 8">
    <name type="scientific">Longispora fulva</name>
    <dbReference type="NCBI Taxonomy" id="619741"/>
    <lineage>
        <taxon>Bacteria</taxon>
        <taxon>Bacillati</taxon>
        <taxon>Actinomycetota</taxon>
        <taxon>Actinomycetes</taxon>
        <taxon>Micromonosporales</taxon>
        <taxon>Micromonosporaceae</taxon>
        <taxon>Longispora</taxon>
    </lineage>
</organism>
<dbReference type="SUPFAM" id="SSF55681">
    <property type="entry name" value="Class II aaRS and biotin synthetases"/>
    <property type="match status" value="1"/>
</dbReference>
<dbReference type="Pfam" id="PF00152">
    <property type="entry name" value="tRNA-synt_2"/>
    <property type="match status" value="1"/>
</dbReference>
<gene>
    <name evidence="7" type="ORF">IW245_000220</name>
</gene>
<dbReference type="EC" id="6.1.1.22" evidence="7"/>
<keyword evidence="8" id="KW-1185">Reference proteome</keyword>
<evidence type="ECO:0000256" key="4">
    <source>
        <dbReference type="ARBA" id="ARBA00022917"/>
    </source>
</evidence>
<evidence type="ECO:0000256" key="1">
    <source>
        <dbReference type="ARBA" id="ARBA00022598"/>
    </source>
</evidence>
<dbReference type="PANTHER" id="PTHR22594">
    <property type="entry name" value="ASPARTYL/LYSYL-TRNA SYNTHETASE"/>
    <property type="match status" value="1"/>
</dbReference>
<dbReference type="GO" id="GO:0005524">
    <property type="term" value="F:ATP binding"/>
    <property type="evidence" value="ECO:0007669"/>
    <property type="project" value="UniProtKB-KW"/>
</dbReference>
<dbReference type="EMBL" id="JADOUF010000001">
    <property type="protein sequence ID" value="MBG6134026.1"/>
    <property type="molecule type" value="Genomic_DNA"/>
</dbReference>
<dbReference type="InterPro" id="IPR004364">
    <property type="entry name" value="Aa-tRNA-synt_II"/>
</dbReference>
<evidence type="ECO:0000256" key="5">
    <source>
        <dbReference type="ARBA" id="ARBA00023146"/>
    </source>
</evidence>
<keyword evidence="1 7" id="KW-0436">Ligase</keyword>
<dbReference type="InterPro" id="IPR045864">
    <property type="entry name" value="aa-tRNA-synth_II/BPL/LPL"/>
</dbReference>
<keyword evidence="2" id="KW-0547">Nucleotide-binding</keyword>
<evidence type="ECO:0000256" key="2">
    <source>
        <dbReference type="ARBA" id="ARBA00022741"/>
    </source>
</evidence>
<keyword evidence="5" id="KW-0030">Aminoacyl-tRNA synthetase</keyword>
<dbReference type="InterPro" id="IPR006195">
    <property type="entry name" value="aa-tRNA-synth_II"/>
</dbReference>
<evidence type="ECO:0000259" key="6">
    <source>
        <dbReference type="PROSITE" id="PS50862"/>
    </source>
</evidence>
<dbReference type="PANTHER" id="PTHR22594:SF34">
    <property type="entry name" value="ASPARAGINE--TRNA LIGASE, MITOCHONDRIAL-RELATED"/>
    <property type="match status" value="1"/>
</dbReference>
<name>A0A8J7GNU0_9ACTN</name>
<proteinExistence type="predicted"/>
<dbReference type="GO" id="GO:0004816">
    <property type="term" value="F:asparagine-tRNA ligase activity"/>
    <property type="evidence" value="ECO:0007669"/>
    <property type="project" value="UniProtKB-EC"/>
</dbReference>
<dbReference type="GO" id="GO:0006421">
    <property type="term" value="P:asparaginyl-tRNA aminoacylation"/>
    <property type="evidence" value="ECO:0007669"/>
    <property type="project" value="TreeGrafter"/>
</dbReference>